<dbReference type="InterPro" id="IPR005279">
    <property type="entry name" value="Dipep/tripep_permease"/>
</dbReference>
<feature type="transmembrane region" description="Helical" evidence="8">
    <location>
        <begin position="175"/>
        <end position="194"/>
    </location>
</feature>
<feature type="domain" description="Major facilitator superfamily (MFS) profile" evidence="9">
    <location>
        <begin position="14"/>
        <end position="482"/>
    </location>
</feature>
<keyword evidence="10" id="KW-0378">Hydrolase</keyword>
<feature type="transmembrane region" description="Helical" evidence="8">
    <location>
        <begin position="84"/>
        <end position="102"/>
    </location>
</feature>
<proteinExistence type="predicted"/>
<dbReference type="InterPro" id="IPR036259">
    <property type="entry name" value="MFS_trans_sf"/>
</dbReference>
<evidence type="ECO:0000256" key="4">
    <source>
        <dbReference type="ARBA" id="ARBA00022692"/>
    </source>
</evidence>
<keyword evidence="3" id="KW-1003">Cell membrane</keyword>
<dbReference type="PATRIC" id="fig|45068.5.peg.1057"/>
<feature type="transmembrane region" description="Helical" evidence="8">
    <location>
        <begin position="215"/>
        <end position="238"/>
    </location>
</feature>
<dbReference type="Proteomes" id="UP000054997">
    <property type="component" value="Unassembled WGS sequence"/>
</dbReference>
<evidence type="ECO:0000313" key="10">
    <source>
        <dbReference type="EMBL" id="KTD21814.1"/>
    </source>
</evidence>
<protein>
    <submittedName>
        <fullName evidence="10">Proton-dependent oligopeptide transporter (POT family)</fullName>
        <ecNumber evidence="10">3.1.3.1</ecNumber>
    </submittedName>
</protein>
<dbReference type="Pfam" id="PF00854">
    <property type="entry name" value="PTR2"/>
    <property type="match status" value="1"/>
</dbReference>
<feature type="transmembrane region" description="Helical" evidence="8">
    <location>
        <begin position="273"/>
        <end position="291"/>
    </location>
</feature>
<evidence type="ECO:0000256" key="1">
    <source>
        <dbReference type="ARBA" id="ARBA00004651"/>
    </source>
</evidence>
<feature type="transmembrane region" description="Helical" evidence="8">
    <location>
        <begin position="21"/>
        <end position="43"/>
    </location>
</feature>
<evidence type="ECO:0000256" key="2">
    <source>
        <dbReference type="ARBA" id="ARBA00022448"/>
    </source>
</evidence>
<dbReference type="InterPro" id="IPR000109">
    <property type="entry name" value="POT_fam"/>
</dbReference>
<evidence type="ECO:0000259" key="9">
    <source>
        <dbReference type="PROSITE" id="PS50850"/>
    </source>
</evidence>
<dbReference type="NCBIfam" id="TIGR00924">
    <property type="entry name" value="yjdL_sub1_fam"/>
    <property type="match status" value="1"/>
</dbReference>
<dbReference type="RefSeq" id="WP_058528969.1">
    <property type="nucleotide sequence ID" value="NZ_CAAAHZ010000006.1"/>
</dbReference>
<feature type="transmembrane region" description="Helical" evidence="8">
    <location>
        <begin position="144"/>
        <end position="163"/>
    </location>
</feature>
<evidence type="ECO:0000256" key="7">
    <source>
        <dbReference type="ARBA" id="ARBA00023136"/>
    </source>
</evidence>
<evidence type="ECO:0000256" key="6">
    <source>
        <dbReference type="ARBA" id="ARBA00022989"/>
    </source>
</evidence>
<feature type="transmembrane region" description="Helical" evidence="8">
    <location>
        <begin position="457"/>
        <end position="478"/>
    </location>
</feature>
<feature type="transmembrane region" description="Helical" evidence="8">
    <location>
        <begin position="317"/>
        <end position="337"/>
    </location>
</feature>
<feature type="transmembrane region" description="Helical" evidence="8">
    <location>
        <begin position="380"/>
        <end position="405"/>
    </location>
</feature>
<evidence type="ECO:0000313" key="11">
    <source>
        <dbReference type="Proteomes" id="UP000054997"/>
    </source>
</evidence>
<dbReference type="AlphaFoldDB" id="A0A0W0VPY2"/>
<keyword evidence="4 8" id="KW-0812">Transmembrane</keyword>
<feature type="transmembrane region" description="Helical" evidence="8">
    <location>
        <begin position="55"/>
        <end position="72"/>
    </location>
</feature>
<keyword evidence="2" id="KW-0813">Transport</keyword>
<keyword evidence="5" id="KW-0653">Protein transport</keyword>
<dbReference type="PROSITE" id="PS50850">
    <property type="entry name" value="MFS"/>
    <property type="match status" value="1"/>
</dbReference>
<feature type="transmembrane region" description="Helical" evidence="8">
    <location>
        <begin position="349"/>
        <end position="374"/>
    </location>
</feature>
<dbReference type="InterPro" id="IPR020846">
    <property type="entry name" value="MFS_dom"/>
</dbReference>
<dbReference type="EC" id="3.1.3.1" evidence="10"/>
<comment type="caution">
    <text evidence="10">The sequence shown here is derived from an EMBL/GenBank/DDBJ whole genome shotgun (WGS) entry which is preliminary data.</text>
</comment>
<evidence type="ECO:0000256" key="3">
    <source>
        <dbReference type="ARBA" id="ARBA00022475"/>
    </source>
</evidence>
<dbReference type="EMBL" id="LNYK01000014">
    <property type="protein sequence ID" value="KTD21814.1"/>
    <property type="molecule type" value="Genomic_DNA"/>
</dbReference>
<keyword evidence="6 8" id="KW-1133">Transmembrane helix</keyword>
<feature type="transmembrane region" description="Helical" evidence="8">
    <location>
        <begin position="108"/>
        <end position="132"/>
    </location>
</feature>
<dbReference type="GO" id="GO:0004035">
    <property type="term" value="F:alkaline phosphatase activity"/>
    <property type="evidence" value="ECO:0007669"/>
    <property type="project" value="UniProtKB-EC"/>
</dbReference>
<dbReference type="InterPro" id="IPR050171">
    <property type="entry name" value="MFS_Transporters"/>
</dbReference>
<gene>
    <name evidence="10" type="ORF">Llon_0979</name>
</gene>
<comment type="subcellular location">
    <subcellularLocation>
        <location evidence="1">Cell membrane</location>
        <topology evidence="1">Multi-pass membrane protein</topology>
    </subcellularLocation>
</comment>
<evidence type="ECO:0000256" key="5">
    <source>
        <dbReference type="ARBA" id="ARBA00022856"/>
    </source>
</evidence>
<dbReference type="PANTHER" id="PTHR23517">
    <property type="entry name" value="RESISTANCE PROTEIN MDTM, PUTATIVE-RELATED-RELATED"/>
    <property type="match status" value="1"/>
</dbReference>
<evidence type="ECO:0000256" key="8">
    <source>
        <dbReference type="SAM" id="Phobius"/>
    </source>
</evidence>
<dbReference type="SUPFAM" id="SSF103473">
    <property type="entry name" value="MFS general substrate transporter"/>
    <property type="match status" value="1"/>
</dbReference>
<sequence length="504" mass="56183">MNHTLPLITTVEKMPKGIAPLYWMHGFSTFTYAVLYSSLTLFLTKQLGLSNTLSNSIVALFLVFNYVLRLLGGVIGGRFLSNRAVFLITTVLQAAGILLLALSMQSFLYLGLSLFLVGCGLNVTVYNSILTQQFSPTDPKRDKAFFLSYAATNAGFLAGYVVSGFFDSSNQYQNLFYLNIIPSLIALILIWAYWPNLQDSNTPFMKIKNNKIRHLKSAIGWGIILLLIPFTLLCFQTANLSNSVVIGLSIIMFFVILYLGFQQKSVHDKKKVMTFLILAITSILFWMNYFTGPMGVTIFIKNNVDRQLFHYEMATQWILNINAIVIIIGAPLVSMLLNKLKEKGYKISVSTQFICAFLMLALSFFILSAGIISANSHGYISIYWVMCHFTVQALAELLIGPVGYAMIGRISPPQLQGVLMGTWMMVSGVAASLSHYFSNAMTKTESTNPLLSNSDYLHVFNQLGLWALLGAFFLYLIARKIKPVIEQTVDSDVPEAVIFSTIPK</sequence>
<dbReference type="GO" id="GO:0005886">
    <property type="term" value="C:plasma membrane"/>
    <property type="evidence" value="ECO:0007669"/>
    <property type="project" value="UniProtKB-SubCell"/>
</dbReference>
<feature type="transmembrane region" description="Helical" evidence="8">
    <location>
        <begin position="417"/>
        <end position="437"/>
    </location>
</feature>
<feature type="transmembrane region" description="Helical" evidence="8">
    <location>
        <begin position="244"/>
        <end position="261"/>
    </location>
</feature>
<accession>A0A0W0VPY2</accession>
<reference evidence="10 11" key="1">
    <citation type="submission" date="2015-11" db="EMBL/GenBank/DDBJ databases">
        <title>Genomic analysis of 38 Legionella species identifies large and diverse effector repertoires.</title>
        <authorList>
            <person name="Burstein D."/>
            <person name="Amaro F."/>
            <person name="Zusman T."/>
            <person name="Lifshitz Z."/>
            <person name="Cohen O."/>
            <person name="Gilbert J.A."/>
            <person name="Pupko T."/>
            <person name="Shuman H.A."/>
            <person name="Segal G."/>
        </authorList>
    </citation>
    <scope>NUCLEOTIDE SEQUENCE [LARGE SCALE GENOMIC DNA]</scope>
    <source>
        <strain evidence="10 11">ATCC 49505</strain>
    </source>
</reference>
<keyword evidence="11" id="KW-1185">Reference proteome</keyword>
<keyword evidence="5" id="KW-0571">Peptide transport</keyword>
<dbReference type="GO" id="GO:0015833">
    <property type="term" value="P:peptide transport"/>
    <property type="evidence" value="ECO:0007669"/>
    <property type="project" value="UniProtKB-KW"/>
</dbReference>
<dbReference type="GO" id="GO:1904680">
    <property type="term" value="F:peptide transmembrane transporter activity"/>
    <property type="evidence" value="ECO:0007669"/>
    <property type="project" value="InterPro"/>
</dbReference>
<organism evidence="10 11">
    <name type="scientific">Legionella londiniensis</name>
    <dbReference type="NCBI Taxonomy" id="45068"/>
    <lineage>
        <taxon>Bacteria</taxon>
        <taxon>Pseudomonadati</taxon>
        <taxon>Pseudomonadota</taxon>
        <taxon>Gammaproteobacteria</taxon>
        <taxon>Legionellales</taxon>
        <taxon>Legionellaceae</taxon>
        <taxon>Legionella</taxon>
    </lineage>
</organism>
<dbReference type="Gene3D" id="1.20.1250.20">
    <property type="entry name" value="MFS general substrate transporter like domains"/>
    <property type="match status" value="1"/>
</dbReference>
<dbReference type="PANTHER" id="PTHR23517:SF15">
    <property type="entry name" value="PROTON-DEPENDENT OLIGOPEPTIDE FAMILY TRANSPORT PROTEIN"/>
    <property type="match status" value="1"/>
</dbReference>
<dbReference type="STRING" id="45068.Llon_0979"/>
<name>A0A0W0VPY2_9GAMM</name>
<keyword evidence="7 8" id="KW-0472">Membrane</keyword>